<reference evidence="2" key="1">
    <citation type="submission" date="2014-09" db="EMBL/GenBank/DDBJ databases">
        <authorList>
            <person name="Magalhaes I.L.F."/>
            <person name="Oliveira U."/>
            <person name="Santos F.R."/>
            <person name="Vidigal T.H.D.A."/>
            <person name="Brescovit A.D."/>
            <person name="Santos A.J."/>
        </authorList>
    </citation>
    <scope>NUCLEOTIDE SEQUENCE</scope>
    <source>
        <tissue evidence="2">Shoot tissue taken approximately 20 cm above the soil surface</tissue>
    </source>
</reference>
<feature type="compositionally biased region" description="Basic residues" evidence="1">
    <location>
        <begin position="17"/>
        <end position="26"/>
    </location>
</feature>
<accession>A0A0A9H7X8</accession>
<dbReference type="AlphaFoldDB" id="A0A0A9H7X8"/>
<sequence>MRGRRRSAATAAWPAGWRRRRAGRRG</sequence>
<organism evidence="2">
    <name type="scientific">Arundo donax</name>
    <name type="common">Giant reed</name>
    <name type="synonym">Donax arundinaceus</name>
    <dbReference type="NCBI Taxonomy" id="35708"/>
    <lineage>
        <taxon>Eukaryota</taxon>
        <taxon>Viridiplantae</taxon>
        <taxon>Streptophyta</taxon>
        <taxon>Embryophyta</taxon>
        <taxon>Tracheophyta</taxon>
        <taxon>Spermatophyta</taxon>
        <taxon>Magnoliopsida</taxon>
        <taxon>Liliopsida</taxon>
        <taxon>Poales</taxon>
        <taxon>Poaceae</taxon>
        <taxon>PACMAD clade</taxon>
        <taxon>Arundinoideae</taxon>
        <taxon>Arundineae</taxon>
        <taxon>Arundo</taxon>
    </lineage>
</organism>
<protein>
    <submittedName>
        <fullName evidence="2">Uncharacterized protein</fullName>
    </submittedName>
</protein>
<name>A0A0A9H7X8_ARUDO</name>
<feature type="region of interest" description="Disordered" evidence="1">
    <location>
        <begin position="1"/>
        <end position="26"/>
    </location>
</feature>
<reference evidence="2" key="2">
    <citation type="journal article" date="2015" name="Data Brief">
        <title>Shoot transcriptome of the giant reed, Arundo donax.</title>
        <authorList>
            <person name="Barrero R.A."/>
            <person name="Guerrero F.D."/>
            <person name="Moolhuijzen P."/>
            <person name="Goolsby J.A."/>
            <person name="Tidwell J."/>
            <person name="Bellgard S.E."/>
            <person name="Bellgard M.I."/>
        </authorList>
    </citation>
    <scope>NUCLEOTIDE SEQUENCE</scope>
    <source>
        <tissue evidence="2">Shoot tissue taken approximately 20 cm above the soil surface</tissue>
    </source>
</reference>
<proteinExistence type="predicted"/>
<evidence type="ECO:0000313" key="2">
    <source>
        <dbReference type="EMBL" id="JAE32852.1"/>
    </source>
</evidence>
<dbReference type="EMBL" id="GBRH01165044">
    <property type="protein sequence ID" value="JAE32852.1"/>
    <property type="molecule type" value="Transcribed_RNA"/>
</dbReference>
<evidence type="ECO:0000256" key="1">
    <source>
        <dbReference type="SAM" id="MobiDB-lite"/>
    </source>
</evidence>